<dbReference type="PRINTS" id="PR00412">
    <property type="entry name" value="EPOXHYDRLASE"/>
</dbReference>
<proteinExistence type="predicted"/>
<dbReference type="InterPro" id="IPR000073">
    <property type="entry name" value="AB_hydrolase_1"/>
</dbReference>
<protein>
    <submittedName>
        <fullName evidence="2">Alpha/beta fold hydrolase</fullName>
    </submittedName>
</protein>
<comment type="caution">
    <text evidence="2">The sequence shown here is derived from an EMBL/GenBank/DDBJ whole genome shotgun (WGS) entry which is preliminary data.</text>
</comment>
<dbReference type="Proteomes" id="UP001596122">
    <property type="component" value="Unassembled WGS sequence"/>
</dbReference>
<dbReference type="EMBL" id="JBHSLD010000014">
    <property type="protein sequence ID" value="MFC5382067.1"/>
    <property type="molecule type" value="Genomic_DNA"/>
</dbReference>
<dbReference type="GO" id="GO:0016787">
    <property type="term" value="F:hydrolase activity"/>
    <property type="evidence" value="ECO:0007669"/>
    <property type="project" value="UniProtKB-KW"/>
</dbReference>
<dbReference type="PANTHER" id="PTHR43689:SF8">
    <property type="entry name" value="ALPHA_BETA-HYDROLASES SUPERFAMILY PROTEIN"/>
    <property type="match status" value="1"/>
</dbReference>
<dbReference type="Pfam" id="PF00561">
    <property type="entry name" value="Abhydrolase_1"/>
    <property type="match status" value="1"/>
</dbReference>
<organism evidence="2 3">
    <name type="scientific">Aquipuribacter nitratireducens</name>
    <dbReference type="NCBI Taxonomy" id="650104"/>
    <lineage>
        <taxon>Bacteria</taxon>
        <taxon>Bacillati</taxon>
        <taxon>Actinomycetota</taxon>
        <taxon>Actinomycetes</taxon>
        <taxon>Micrococcales</taxon>
        <taxon>Intrasporangiaceae</taxon>
        <taxon>Aquipuribacter</taxon>
    </lineage>
</organism>
<dbReference type="Gene3D" id="3.40.50.1820">
    <property type="entry name" value="alpha/beta hydrolase"/>
    <property type="match status" value="1"/>
</dbReference>
<dbReference type="PRINTS" id="PR00111">
    <property type="entry name" value="ABHYDROLASE"/>
</dbReference>
<dbReference type="SUPFAM" id="SSF53474">
    <property type="entry name" value="alpha/beta-Hydrolases"/>
    <property type="match status" value="1"/>
</dbReference>
<sequence>MPERRPESRTTTIEGTPLRWLEQPASEDRSGVPVVLVHGIPTSSALWRHVVPLLPGLGVLVPEMTGYGDSIPAGAGRDIGLAAQADRLLAWLDGRGVREAVLVGHDLGGGVVQIMAVRRPELCAGLLLTNAVGYDSWPVPSVKVLAAARGLVARLPGRVVTSSLAGLFVRGHDNAATAAESRRTHMRPYLEHGAGPALARQVASLDVRDTLEVSPRLAELRVPARVMWGDADPFQKVEYGERFADDLRVPLHRIEGGRHFTPEDHPDVLAAHVLDLHREVVQRRR</sequence>
<evidence type="ECO:0000313" key="3">
    <source>
        <dbReference type="Proteomes" id="UP001596122"/>
    </source>
</evidence>
<feature type="domain" description="AB hydrolase-1" evidence="1">
    <location>
        <begin position="33"/>
        <end position="266"/>
    </location>
</feature>
<name>A0ABW0GQU9_9MICO</name>
<evidence type="ECO:0000313" key="2">
    <source>
        <dbReference type="EMBL" id="MFC5382067.1"/>
    </source>
</evidence>
<dbReference type="InterPro" id="IPR029058">
    <property type="entry name" value="AB_hydrolase_fold"/>
</dbReference>
<keyword evidence="2" id="KW-0378">Hydrolase</keyword>
<reference evidence="3" key="1">
    <citation type="journal article" date="2019" name="Int. J. Syst. Evol. Microbiol.">
        <title>The Global Catalogue of Microorganisms (GCM) 10K type strain sequencing project: providing services to taxonomists for standard genome sequencing and annotation.</title>
        <authorList>
            <consortium name="The Broad Institute Genomics Platform"/>
            <consortium name="The Broad Institute Genome Sequencing Center for Infectious Disease"/>
            <person name="Wu L."/>
            <person name="Ma J."/>
        </authorList>
    </citation>
    <scope>NUCLEOTIDE SEQUENCE [LARGE SCALE GENOMIC DNA]</scope>
    <source>
        <strain evidence="3">CCUG 43114</strain>
    </source>
</reference>
<dbReference type="InterPro" id="IPR000639">
    <property type="entry name" value="Epox_hydrolase-like"/>
</dbReference>
<keyword evidence="3" id="KW-1185">Reference proteome</keyword>
<gene>
    <name evidence="2" type="ORF">ACFPJ6_14945</name>
</gene>
<evidence type="ECO:0000259" key="1">
    <source>
        <dbReference type="Pfam" id="PF00561"/>
    </source>
</evidence>
<dbReference type="RefSeq" id="WP_340269840.1">
    <property type="nucleotide sequence ID" value="NZ_JBBEOG010000005.1"/>
</dbReference>
<dbReference type="PANTHER" id="PTHR43689">
    <property type="entry name" value="HYDROLASE"/>
    <property type="match status" value="1"/>
</dbReference>
<accession>A0ABW0GQU9</accession>